<dbReference type="PANTHER" id="PTHR11092:SF0">
    <property type="entry name" value="EPIMERASE FAMILY PROTEIN SDR39U1"/>
    <property type="match status" value="1"/>
</dbReference>
<evidence type="ECO:0000256" key="1">
    <source>
        <dbReference type="ARBA" id="ARBA00009353"/>
    </source>
</evidence>
<dbReference type="PANTHER" id="PTHR11092">
    <property type="entry name" value="SUGAR NUCLEOTIDE EPIMERASE RELATED"/>
    <property type="match status" value="1"/>
</dbReference>
<comment type="caution">
    <text evidence="4">The sequence shown here is derived from an EMBL/GenBank/DDBJ whole genome shotgun (WGS) entry which is preliminary data.</text>
</comment>
<dbReference type="EMBL" id="PKUR01000002">
    <property type="protein sequence ID" value="PLW86809.1"/>
    <property type="molecule type" value="Genomic_DNA"/>
</dbReference>
<evidence type="ECO:0000313" key="5">
    <source>
        <dbReference type="Proteomes" id="UP000235162"/>
    </source>
</evidence>
<sequence>MRILVTGGTGFIGEALLPELVEDGHDIVVYSRQVNPCEGRFTSFTALADIPSSETFDAFINLAGASMAGKRWSRSYKQQLVNSRIDTTQALVDLASRLAQPPAVILTASAIGYYGHHQDEALGEDGQQVPGFAQDLCQRWEETAAQARELGCRVTMLRLGVVLDQGGGAFVQMAGSFRFGLGTWLGSGRQWLSWVHRADVVAAIKYLLQDDAAEGPFNLSAPEPVTAREFCRELAHHYSPLVSLPVPGPVARILVGEMADELLLNGQRVVPSALQANGFVFRYPSLRQAVTAIQQ</sequence>
<dbReference type="InterPro" id="IPR001509">
    <property type="entry name" value="Epimerase_deHydtase"/>
</dbReference>
<accession>A0AAP8MG63</accession>
<dbReference type="RefSeq" id="WP_084199588.1">
    <property type="nucleotide sequence ID" value="NZ_BMYL01000002.1"/>
</dbReference>
<name>A0AAP8MG63_9GAMM</name>
<evidence type="ECO:0000259" key="2">
    <source>
        <dbReference type="Pfam" id="PF01370"/>
    </source>
</evidence>
<dbReference type="NCBIfam" id="TIGR01777">
    <property type="entry name" value="yfcH"/>
    <property type="match status" value="1"/>
</dbReference>
<dbReference type="InterPro" id="IPR010099">
    <property type="entry name" value="SDR39U1"/>
</dbReference>
<protein>
    <submittedName>
        <fullName evidence="4">TIGR01777 family protein</fullName>
    </submittedName>
</protein>
<dbReference type="Gene3D" id="3.40.50.720">
    <property type="entry name" value="NAD(P)-binding Rossmann-like Domain"/>
    <property type="match status" value="1"/>
</dbReference>
<reference evidence="4 5" key="1">
    <citation type="submission" date="2018-01" db="EMBL/GenBank/DDBJ databases">
        <title>The draft genome sequence of Halioglobus japonicus S1-36.</title>
        <authorList>
            <person name="Du Z.-J."/>
            <person name="Shi M.-J."/>
        </authorList>
    </citation>
    <scope>NUCLEOTIDE SEQUENCE [LARGE SCALE GENOMIC DNA]</scope>
    <source>
        <strain evidence="4 5">S1-36</strain>
    </source>
</reference>
<comment type="similarity">
    <text evidence="1">Belongs to the NAD(P)-dependent epimerase/dehydratase family. SDR39U1 subfamily.</text>
</comment>
<feature type="domain" description="DUF1731" evidence="3">
    <location>
        <begin position="246"/>
        <end position="293"/>
    </location>
</feature>
<dbReference type="Proteomes" id="UP000235162">
    <property type="component" value="Unassembled WGS sequence"/>
</dbReference>
<dbReference type="SUPFAM" id="SSF51735">
    <property type="entry name" value="NAD(P)-binding Rossmann-fold domains"/>
    <property type="match status" value="1"/>
</dbReference>
<dbReference type="AlphaFoldDB" id="A0AAP8MG63"/>
<evidence type="ECO:0000259" key="3">
    <source>
        <dbReference type="Pfam" id="PF08338"/>
    </source>
</evidence>
<gene>
    <name evidence="4" type="ORF">C0029_10550</name>
</gene>
<organism evidence="4 5">
    <name type="scientific">Halioglobus japonicus</name>
    <dbReference type="NCBI Taxonomy" id="930805"/>
    <lineage>
        <taxon>Bacteria</taxon>
        <taxon>Pseudomonadati</taxon>
        <taxon>Pseudomonadota</taxon>
        <taxon>Gammaproteobacteria</taxon>
        <taxon>Cellvibrionales</taxon>
        <taxon>Halieaceae</taxon>
        <taxon>Halioglobus</taxon>
    </lineage>
</organism>
<proteinExistence type="inferred from homology"/>
<feature type="domain" description="NAD-dependent epimerase/dehydratase" evidence="2">
    <location>
        <begin position="3"/>
        <end position="218"/>
    </location>
</feature>
<evidence type="ECO:0000313" key="4">
    <source>
        <dbReference type="EMBL" id="PLW86809.1"/>
    </source>
</evidence>
<dbReference type="InterPro" id="IPR036291">
    <property type="entry name" value="NAD(P)-bd_dom_sf"/>
</dbReference>
<keyword evidence="5" id="KW-1185">Reference proteome</keyword>
<dbReference type="Pfam" id="PF01370">
    <property type="entry name" value="Epimerase"/>
    <property type="match status" value="1"/>
</dbReference>
<dbReference type="InterPro" id="IPR013549">
    <property type="entry name" value="DUF1731"/>
</dbReference>
<dbReference type="KEGG" id="hja:BST95_11550"/>
<dbReference type="Pfam" id="PF08338">
    <property type="entry name" value="DUF1731"/>
    <property type="match status" value="1"/>
</dbReference>